<evidence type="ECO:0000256" key="1">
    <source>
        <dbReference type="ARBA" id="ARBA00005703"/>
    </source>
</evidence>
<evidence type="ECO:0000313" key="4">
    <source>
        <dbReference type="EMBL" id="KDN44534.1"/>
    </source>
</evidence>
<dbReference type="InterPro" id="IPR035929">
    <property type="entry name" value="CoaB-like_sf"/>
</dbReference>
<name>A0A066W0E0_TILAU</name>
<dbReference type="GO" id="GO:0016874">
    <property type="term" value="F:ligase activity"/>
    <property type="evidence" value="ECO:0007669"/>
    <property type="project" value="UniProtKB-KW"/>
</dbReference>
<sequence length="386" mass="43698">MSTTNAESSSSTHTSFSAEDFFATQPAPPQLGEFGRKAQEFVAKHVQDGRRVVLVTSGGTTVPLEKNVVRFLDNFSAGTRGATSAEYFLAQGYAVIFMHRQHSLQPYTRHYSHTTNPFLDLLQEDPQPSSPARISVEEDQSFHLLPVLRAYHSARSKGTLLQLPFTTVTEYLFMLREMAIAMKPLGRQGMYYLAAAVSDFFIPSTRTSEHKIQSGKGSLLIEMDQVPKVLKPMVERWAPEGFVVSFKLETDEKLLIPKARQALQRYGHQCVIGNELNHRKFEVVFVERKFSKSDLAPVPNGPANDSSTDEFTEAWIRLSEEDKKMNKSRTLAGSARRPSHVFEPHGSRPWRGKFFEKEIEEDIVEQLLKRHDQWIAGGEAHKSNDR</sequence>
<dbReference type="InterPro" id="IPR007085">
    <property type="entry name" value="DNA/pantothenate-metab_flavo_C"/>
</dbReference>
<reference evidence="4 5" key="1">
    <citation type="submission" date="2014-05" db="EMBL/GenBank/DDBJ databases">
        <title>Draft genome sequence of a rare smut relative, Tilletiaria anomala UBC 951.</title>
        <authorList>
            <consortium name="DOE Joint Genome Institute"/>
            <person name="Toome M."/>
            <person name="Kuo A."/>
            <person name="Henrissat B."/>
            <person name="Lipzen A."/>
            <person name="Tritt A."/>
            <person name="Yoshinaga Y."/>
            <person name="Zane M."/>
            <person name="Barry K."/>
            <person name="Grigoriev I.V."/>
            <person name="Spatafora J.W."/>
            <person name="Aimea M.C."/>
        </authorList>
    </citation>
    <scope>NUCLEOTIDE SEQUENCE [LARGE SCALE GENOMIC DNA]</scope>
    <source>
        <strain evidence="4 5">UBC 951</strain>
    </source>
</reference>
<feature type="domain" description="DNA/pantothenate metabolism flavoprotein C-terminal" evidence="3">
    <location>
        <begin position="182"/>
        <end position="279"/>
    </location>
</feature>
<dbReference type="PANTHER" id="PTHR12290">
    <property type="entry name" value="CORNICHON-RELATED"/>
    <property type="match status" value="1"/>
</dbReference>
<dbReference type="Proteomes" id="UP000027361">
    <property type="component" value="Unassembled WGS sequence"/>
</dbReference>
<dbReference type="AlphaFoldDB" id="A0A066W0E0"/>
<gene>
    <name evidence="4" type="ORF">K437DRAFT_274574</name>
</gene>
<accession>A0A066W0E0</accession>
<dbReference type="InParanoid" id="A0A066W0E0"/>
<evidence type="ECO:0000259" key="3">
    <source>
        <dbReference type="Pfam" id="PF04127"/>
    </source>
</evidence>
<dbReference type="OMA" id="LERYQHH"/>
<dbReference type="FunCoup" id="A0A066W0E0">
    <property type="interactions" value="498"/>
</dbReference>
<dbReference type="Pfam" id="PF04127">
    <property type="entry name" value="DFP"/>
    <property type="match status" value="1"/>
</dbReference>
<organism evidence="4 5">
    <name type="scientific">Tilletiaria anomala (strain ATCC 24038 / CBS 436.72 / UBC 951)</name>
    <dbReference type="NCBI Taxonomy" id="1037660"/>
    <lineage>
        <taxon>Eukaryota</taxon>
        <taxon>Fungi</taxon>
        <taxon>Dikarya</taxon>
        <taxon>Basidiomycota</taxon>
        <taxon>Ustilaginomycotina</taxon>
        <taxon>Exobasidiomycetes</taxon>
        <taxon>Georgefischeriales</taxon>
        <taxon>Tilletiariaceae</taxon>
        <taxon>Tilletiaria</taxon>
    </lineage>
</organism>
<feature type="region of interest" description="Disordered" evidence="2">
    <location>
        <begin position="326"/>
        <end position="345"/>
    </location>
</feature>
<dbReference type="OrthoDB" id="70224at2759"/>
<keyword evidence="5" id="KW-1185">Reference proteome</keyword>
<comment type="similarity">
    <text evidence="1">Belongs to the PPC synthetase family.</text>
</comment>
<proteinExistence type="inferred from homology"/>
<comment type="caution">
    <text evidence="4">The sequence shown here is derived from an EMBL/GenBank/DDBJ whole genome shotgun (WGS) entry which is preliminary data.</text>
</comment>
<dbReference type="GeneID" id="25266548"/>
<dbReference type="EMBL" id="JMSN01000051">
    <property type="protein sequence ID" value="KDN44534.1"/>
    <property type="molecule type" value="Genomic_DNA"/>
</dbReference>
<dbReference type="SUPFAM" id="SSF102645">
    <property type="entry name" value="CoaB-like"/>
    <property type="match status" value="1"/>
</dbReference>
<dbReference type="STRING" id="1037660.A0A066W0E0"/>
<protein>
    <submittedName>
        <fullName evidence="4">Phosphopantothenate-cysteine ligase</fullName>
    </submittedName>
</protein>
<dbReference type="HOGENOM" id="CLU_042326_1_0_1"/>
<dbReference type="Gene3D" id="3.40.50.10300">
    <property type="entry name" value="CoaB-like"/>
    <property type="match status" value="1"/>
</dbReference>
<evidence type="ECO:0000256" key="2">
    <source>
        <dbReference type="SAM" id="MobiDB-lite"/>
    </source>
</evidence>
<dbReference type="GO" id="GO:0015937">
    <property type="term" value="P:coenzyme A biosynthetic process"/>
    <property type="evidence" value="ECO:0007669"/>
    <property type="project" value="UniProtKB-ARBA"/>
</dbReference>
<evidence type="ECO:0000313" key="5">
    <source>
        <dbReference type="Proteomes" id="UP000027361"/>
    </source>
</evidence>
<dbReference type="RefSeq" id="XP_013242808.1">
    <property type="nucleotide sequence ID" value="XM_013387354.1"/>
</dbReference>
<keyword evidence="4" id="KW-0436">Ligase</keyword>